<comment type="caution">
    <text evidence="1">The sequence shown here is derived from an EMBL/GenBank/DDBJ whole genome shotgun (WGS) entry which is preliminary data.</text>
</comment>
<dbReference type="STRING" id="1618574.UT24_C0050G0006"/>
<dbReference type="EMBL" id="LBWB01000050">
    <property type="protein sequence ID" value="KKQ97251.1"/>
    <property type="molecule type" value="Genomic_DNA"/>
</dbReference>
<dbReference type="AlphaFoldDB" id="A0A0G0Q6G6"/>
<protein>
    <submittedName>
        <fullName evidence="1">Uncharacterized protein</fullName>
    </submittedName>
</protein>
<evidence type="ECO:0000313" key="2">
    <source>
        <dbReference type="Proteomes" id="UP000033881"/>
    </source>
</evidence>
<sequence length="60" mass="6690">MENLSPYTVVTVVRMSNDCEKISNNDLTVVVQTNGLEKVKTLKDDFLIVSEKFVVGVLES</sequence>
<gene>
    <name evidence="1" type="ORF">UT24_C0050G0006</name>
</gene>
<name>A0A0G0Q6G6_9BACT</name>
<proteinExistence type="predicted"/>
<evidence type="ECO:0000313" key="1">
    <source>
        <dbReference type="EMBL" id="KKQ97251.1"/>
    </source>
</evidence>
<organism evidence="1 2">
    <name type="scientific">Candidatus Woesebacteria bacterium GW2011_GWB1_39_12</name>
    <dbReference type="NCBI Taxonomy" id="1618574"/>
    <lineage>
        <taxon>Bacteria</taxon>
        <taxon>Candidatus Woeseibacteriota</taxon>
    </lineage>
</organism>
<dbReference type="Proteomes" id="UP000033881">
    <property type="component" value="Unassembled WGS sequence"/>
</dbReference>
<accession>A0A0G0Q6G6</accession>
<reference evidence="1 2" key="1">
    <citation type="journal article" date="2015" name="Nature">
        <title>rRNA introns, odd ribosomes, and small enigmatic genomes across a large radiation of phyla.</title>
        <authorList>
            <person name="Brown C.T."/>
            <person name="Hug L.A."/>
            <person name="Thomas B.C."/>
            <person name="Sharon I."/>
            <person name="Castelle C.J."/>
            <person name="Singh A."/>
            <person name="Wilkins M.J."/>
            <person name="Williams K.H."/>
            <person name="Banfield J.F."/>
        </authorList>
    </citation>
    <scope>NUCLEOTIDE SEQUENCE [LARGE SCALE GENOMIC DNA]</scope>
</reference>